<evidence type="ECO:0000313" key="4">
    <source>
        <dbReference type="RefSeq" id="XP_070139371.1"/>
    </source>
</evidence>
<evidence type="ECO:0008006" key="7">
    <source>
        <dbReference type="Google" id="ProtNLM"/>
    </source>
</evidence>
<sequence length="300" mass="33366">MAPTTHQNPRRSSGSNVYRCRVCRGVHALRVCRRFLQLPAVKRLRAVLINKYCANCLAHEHSGRSCRSTARCHICHEAHHTLLHIHTGQPRSSRPRQRRNPPSDSRPQRQSQQRHKAPVSGSRRPATPMDMSPSRSRSCTPILARTSVSILPTASVLIGSDQKRFDVRALVDPCCPVSRIHISLVKALNLAITGIGDQRVCTTEMRSKASKMSKQLLMLVDEQMQTRTPGQPLDPKVQDMFQNVTLADDRWFHPSLVSVVLGADVYADLMLPGILPGQDGLPMAQNTTLGWILSGRCSLS</sequence>
<feature type="compositionally biased region" description="Low complexity" evidence="1">
    <location>
        <begin position="100"/>
        <end position="111"/>
    </location>
</feature>
<dbReference type="RefSeq" id="XP_070144898.1">
    <property type="nucleotide sequence ID" value="XM_070288797.1"/>
</dbReference>
<dbReference type="GeneID" id="121502419"/>
<organism evidence="2 4">
    <name type="scientific">Drosophila kikkawai</name>
    <name type="common">Fruit fly</name>
    <dbReference type="NCBI Taxonomy" id="30033"/>
    <lineage>
        <taxon>Eukaryota</taxon>
        <taxon>Metazoa</taxon>
        <taxon>Ecdysozoa</taxon>
        <taxon>Arthropoda</taxon>
        <taxon>Hexapoda</taxon>
        <taxon>Insecta</taxon>
        <taxon>Pterygota</taxon>
        <taxon>Neoptera</taxon>
        <taxon>Endopterygota</taxon>
        <taxon>Diptera</taxon>
        <taxon>Brachycera</taxon>
        <taxon>Muscomorpha</taxon>
        <taxon>Ephydroidea</taxon>
        <taxon>Drosophilidae</taxon>
        <taxon>Drosophila</taxon>
        <taxon>Sophophora</taxon>
    </lineage>
</organism>
<evidence type="ECO:0000256" key="1">
    <source>
        <dbReference type="SAM" id="MobiDB-lite"/>
    </source>
</evidence>
<evidence type="ECO:0000313" key="2">
    <source>
        <dbReference type="Proteomes" id="UP001652661"/>
    </source>
</evidence>
<feature type="region of interest" description="Disordered" evidence="1">
    <location>
        <begin position="85"/>
        <end position="138"/>
    </location>
</feature>
<dbReference type="RefSeq" id="XP_070139371.1">
    <property type="nucleotide sequence ID" value="XM_070283270.1"/>
</dbReference>
<name>A0ABM4G9H8_DROKI</name>
<evidence type="ECO:0000313" key="3">
    <source>
        <dbReference type="RefSeq" id="XP_041631858.1"/>
    </source>
</evidence>
<keyword evidence="2" id="KW-1185">Reference proteome</keyword>
<protein>
    <recommendedName>
        <fullName evidence="7">Peptidase aspartic putative domain-containing protein</fullName>
    </recommendedName>
</protein>
<evidence type="ECO:0000313" key="5">
    <source>
        <dbReference type="RefSeq" id="XP_070144897.1"/>
    </source>
</evidence>
<proteinExistence type="predicted"/>
<gene>
    <name evidence="3 4" type="primary">LOC121502419</name>
    <name evidence="5 6" type="synonym">LOC138929350</name>
</gene>
<dbReference type="PANTHER" id="PTHR47331">
    <property type="entry name" value="PHD-TYPE DOMAIN-CONTAINING PROTEIN"/>
    <property type="match status" value="1"/>
</dbReference>
<dbReference type="Proteomes" id="UP001652661">
    <property type="component" value="Chromosome 2L"/>
</dbReference>
<reference evidence="2 3" key="1">
    <citation type="submission" date="2025-05" db="UniProtKB">
        <authorList>
            <consortium name="RefSeq"/>
        </authorList>
    </citation>
    <scope>NUCLEOTIDE SEQUENCE [LARGE SCALE GENOMIC DNA]</scope>
    <source>
        <strain evidence="2 3">14028-0561.14</strain>
        <tissue evidence="3 4">Whole fly</tissue>
    </source>
</reference>
<accession>A0ABM4G9H8</accession>
<dbReference type="RefSeq" id="XP_070144897.1">
    <property type="nucleotide sequence ID" value="XM_070288796.1"/>
</dbReference>
<dbReference type="RefSeq" id="XP_041631858.1">
    <property type="nucleotide sequence ID" value="XM_041775924.2"/>
</dbReference>
<evidence type="ECO:0000313" key="6">
    <source>
        <dbReference type="RefSeq" id="XP_070144898.1"/>
    </source>
</evidence>